<keyword evidence="2" id="KW-0812">Transmembrane</keyword>
<protein>
    <submittedName>
        <fullName evidence="5">Cell wall-active antibiotic response 4TMS protein YvqF</fullName>
    </submittedName>
</protein>
<keyword evidence="2" id="KW-1133">Transmembrane helix</keyword>
<dbReference type="AlphaFoldDB" id="A0A3D9IQ40"/>
<feature type="transmembrane region" description="Helical" evidence="2">
    <location>
        <begin position="9"/>
        <end position="25"/>
    </location>
</feature>
<comment type="caution">
    <text evidence="5">The sequence shown here is derived from an EMBL/GenBank/DDBJ whole genome shotgun (WGS) entry which is preliminary data.</text>
</comment>
<reference evidence="5 6" key="1">
    <citation type="submission" date="2018-07" db="EMBL/GenBank/DDBJ databases">
        <title>Genomic Encyclopedia of Type Strains, Phase III (KMG-III): the genomes of soil and plant-associated and newly described type strains.</title>
        <authorList>
            <person name="Whitman W."/>
        </authorList>
    </citation>
    <scope>NUCLEOTIDE SEQUENCE [LARGE SCALE GENOMIC DNA]</scope>
    <source>
        <strain evidence="5 6">CECT 8236</strain>
    </source>
</reference>
<feature type="transmembrane region" description="Helical" evidence="2">
    <location>
        <begin position="90"/>
        <end position="108"/>
    </location>
</feature>
<feature type="compositionally biased region" description="Pro residues" evidence="1">
    <location>
        <begin position="129"/>
        <end position="147"/>
    </location>
</feature>
<dbReference type="Pfam" id="PF09922">
    <property type="entry name" value="LiaF-like_C"/>
    <property type="match status" value="1"/>
</dbReference>
<feature type="transmembrane region" description="Helical" evidence="2">
    <location>
        <begin position="37"/>
        <end position="55"/>
    </location>
</feature>
<evidence type="ECO:0000259" key="3">
    <source>
        <dbReference type="Pfam" id="PF09922"/>
    </source>
</evidence>
<dbReference type="Pfam" id="PF22570">
    <property type="entry name" value="LiaF-TM"/>
    <property type="match status" value="1"/>
</dbReference>
<dbReference type="InterPro" id="IPR024425">
    <property type="entry name" value="LiaF-like_C"/>
</dbReference>
<dbReference type="Proteomes" id="UP000256869">
    <property type="component" value="Unassembled WGS sequence"/>
</dbReference>
<proteinExistence type="predicted"/>
<evidence type="ECO:0000256" key="1">
    <source>
        <dbReference type="SAM" id="MobiDB-lite"/>
    </source>
</evidence>
<feature type="domain" description="LiaF transmembrane" evidence="4">
    <location>
        <begin position="10"/>
        <end position="112"/>
    </location>
</feature>
<evidence type="ECO:0000259" key="4">
    <source>
        <dbReference type="Pfam" id="PF22570"/>
    </source>
</evidence>
<accession>A0A3D9IQ40</accession>
<gene>
    <name evidence="5" type="ORF">DFP95_103135</name>
</gene>
<evidence type="ECO:0000313" key="6">
    <source>
        <dbReference type="Proteomes" id="UP000256869"/>
    </source>
</evidence>
<dbReference type="NCBIfam" id="NF040535">
    <property type="entry name" value="LiaF_C_term"/>
    <property type="match status" value="1"/>
</dbReference>
<dbReference type="RefSeq" id="WP_220376353.1">
    <property type="nucleotide sequence ID" value="NZ_QRDY01000003.1"/>
</dbReference>
<dbReference type="EMBL" id="QRDY01000003">
    <property type="protein sequence ID" value="RED63894.1"/>
    <property type="molecule type" value="Genomic_DNA"/>
</dbReference>
<feature type="domain" description="Cell wall-active antibiotics response LiaF-like C-terminal" evidence="3">
    <location>
        <begin position="215"/>
        <end position="329"/>
    </location>
</feature>
<dbReference type="InterPro" id="IPR047793">
    <property type="entry name" value="LiaF_C"/>
</dbReference>
<feature type="region of interest" description="Disordered" evidence="1">
    <location>
        <begin position="115"/>
        <end position="185"/>
    </location>
</feature>
<dbReference type="InterPro" id="IPR054331">
    <property type="entry name" value="LiaF_TM"/>
</dbReference>
<name>A0A3D9IQ40_9BACL</name>
<evidence type="ECO:0000313" key="5">
    <source>
        <dbReference type="EMBL" id="RED63894.1"/>
    </source>
</evidence>
<feature type="transmembrane region" description="Helical" evidence="2">
    <location>
        <begin position="62"/>
        <end position="78"/>
    </location>
</feature>
<keyword evidence="2" id="KW-0472">Membrane</keyword>
<evidence type="ECO:0000256" key="2">
    <source>
        <dbReference type="SAM" id="Phobius"/>
    </source>
</evidence>
<sequence>MQSSTAHRLLWGLVIVAVGTVFLLNQTGVTDLDIGDIISTFWPVILILVGLQGLLLQQSGGFWWNGITLLAGFYFLGRNLDWFDQDLSDVIRLIGPIAIIIFGISLIFRGNRPKRERRRHEGKEKWNPITPPIPPTPMPPGPPPAPPEWDEFDGSNRKSGEEEPQPSYAPKTPLQTKAPLDPYHSTERMKWGHGAKYGRKGHGWPNADQYDHSRFIGDIHLGQDYWELRPMSISNFIGDTTLDLTKAQIPVGETKIHVSSFIGDVKVYVPNDFNVGLQVVSSCLIGDVKVLDQKRGGLFNQMSVTTPSYADTDKRIVLVVSSLIGDVRVTKVG</sequence>
<keyword evidence="6" id="KW-1185">Reference proteome</keyword>
<organism evidence="5 6">
    <name type="scientific">Cohnella lupini</name>
    <dbReference type="NCBI Taxonomy" id="1294267"/>
    <lineage>
        <taxon>Bacteria</taxon>
        <taxon>Bacillati</taxon>
        <taxon>Bacillota</taxon>
        <taxon>Bacilli</taxon>
        <taxon>Bacillales</taxon>
        <taxon>Paenibacillaceae</taxon>
        <taxon>Cohnella</taxon>
    </lineage>
</organism>